<evidence type="ECO:0000256" key="3">
    <source>
        <dbReference type="PROSITE-ProRule" id="PRU00497"/>
    </source>
</evidence>
<evidence type="ECO:0000313" key="7">
    <source>
        <dbReference type="Proteomes" id="UP000494256"/>
    </source>
</evidence>
<protein>
    <submittedName>
        <fullName evidence="5">Uncharacterized protein</fullName>
    </submittedName>
</protein>
<keyword evidence="6" id="KW-1185">Reference proteome</keyword>
<name>A0A8S1ALM0_ARCPL</name>
<comment type="caution">
    <text evidence="5">The sequence shown here is derived from an EMBL/GenBank/DDBJ whole genome shotgun (WGS) entry which is preliminary data.</text>
</comment>
<accession>A0A8S1ALM0</accession>
<dbReference type="Proteomes" id="UP000494256">
    <property type="component" value="Unassembled WGS sequence"/>
</dbReference>
<dbReference type="PANTHER" id="PTHR12236">
    <property type="entry name" value="STRUCTURAL CONTITUENT OF CUTICLE"/>
    <property type="match status" value="1"/>
</dbReference>
<dbReference type="EMBL" id="CADEBC010000540">
    <property type="protein sequence ID" value="CAB3250552.1"/>
    <property type="molecule type" value="Genomic_DNA"/>
</dbReference>
<evidence type="ECO:0000313" key="6">
    <source>
        <dbReference type="Proteomes" id="UP000494106"/>
    </source>
</evidence>
<evidence type="ECO:0000313" key="4">
    <source>
        <dbReference type="EMBL" id="CAB3230459.1"/>
    </source>
</evidence>
<dbReference type="Pfam" id="PF00379">
    <property type="entry name" value="Chitin_bind_4"/>
    <property type="match status" value="1"/>
</dbReference>
<dbReference type="GO" id="GO:0031012">
    <property type="term" value="C:extracellular matrix"/>
    <property type="evidence" value="ECO:0007669"/>
    <property type="project" value="TreeGrafter"/>
</dbReference>
<dbReference type="Proteomes" id="UP000494106">
    <property type="component" value="Unassembled WGS sequence"/>
</dbReference>
<dbReference type="EMBL" id="CADEBD010000288">
    <property type="protein sequence ID" value="CAB3230459.1"/>
    <property type="molecule type" value="Genomic_DNA"/>
</dbReference>
<dbReference type="GO" id="GO:0005615">
    <property type="term" value="C:extracellular space"/>
    <property type="evidence" value="ECO:0007669"/>
    <property type="project" value="TreeGrafter"/>
</dbReference>
<dbReference type="PRINTS" id="PR00947">
    <property type="entry name" value="CUTICLE"/>
</dbReference>
<dbReference type="PROSITE" id="PS51155">
    <property type="entry name" value="CHIT_BIND_RR_2"/>
    <property type="match status" value="1"/>
</dbReference>
<evidence type="ECO:0000313" key="5">
    <source>
        <dbReference type="EMBL" id="CAB3250552.1"/>
    </source>
</evidence>
<gene>
    <name evidence="5" type="ORF">APLA_LOCUS12765</name>
    <name evidence="4" type="ORF">APLA_LOCUS4605</name>
</gene>
<dbReference type="PANTHER" id="PTHR12236:SF95">
    <property type="entry name" value="CUTICULAR PROTEIN 76BD, ISOFORM C-RELATED"/>
    <property type="match status" value="1"/>
</dbReference>
<dbReference type="InterPro" id="IPR000618">
    <property type="entry name" value="Insect_cuticle"/>
</dbReference>
<evidence type="ECO:0000256" key="2">
    <source>
        <dbReference type="ARBA" id="ARBA00022729"/>
    </source>
</evidence>
<reference evidence="6 7" key="1">
    <citation type="submission" date="2020-04" db="EMBL/GenBank/DDBJ databases">
        <authorList>
            <person name="Wallbank WR R."/>
            <person name="Pardo Diaz C."/>
            <person name="Kozak K."/>
            <person name="Martin S."/>
            <person name="Jiggins C."/>
            <person name="Moest M."/>
            <person name="Warren A I."/>
            <person name="Byers J.R.P. K."/>
            <person name="Montejo-Kovacevich G."/>
            <person name="Yen C E."/>
        </authorList>
    </citation>
    <scope>NUCLEOTIDE SEQUENCE [LARGE SCALE GENOMIC DNA]</scope>
</reference>
<keyword evidence="2" id="KW-0732">Signal</keyword>
<sequence length="167" mass="18624">MLSHQPSFQVPHDYYYDANPNYKFAYEVNNAHTGDFKSQHESRRGGTVLGQYSLIQPDGVQRTVDYRADDHSRFQATVNNQERQANGHAANVNINSVAVERQSNSPGSLANFGNVRPVQSYQAWPTSTGPHPDPTPSVPVAVSRSSFVQTISHGPVPTPRNRHNLWE</sequence>
<organism evidence="5 6">
    <name type="scientific">Arctia plantaginis</name>
    <name type="common">Wood tiger moth</name>
    <name type="synonym">Phalaena plantaginis</name>
    <dbReference type="NCBI Taxonomy" id="874455"/>
    <lineage>
        <taxon>Eukaryota</taxon>
        <taxon>Metazoa</taxon>
        <taxon>Ecdysozoa</taxon>
        <taxon>Arthropoda</taxon>
        <taxon>Hexapoda</taxon>
        <taxon>Insecta</taxon>
        <taxon>Pterygota</taxon>
        <taxon>Neoptera</taxon>
        <taxon>Endopterygota</taxon>
        <taxon>Lepidoptera</taxon>
        <taxon>Glossata</taxon>
        <taxon>Ditrysia</taxon>
        <taxon>Noctuoidea</taxon>
        <taxon>Erebidae</taxon>
        <taxon>Arctiinae</taxon>
        <taxon>Arctia</taxon>
    </lineage>
</organism>
<dbReference type="OrthoDB" id="7423444at2759"/>
<dbReference type="InterPro" id="IPR051217">
    <property type="entry name" value="Insect_Cuticle_Struc_Prot"/>
</dbReference>
<proteinExistence type="predicted"/>
<evidence type="ECO:0000256" key="1">
    <source>
        <dbReference type="ARBA" id="ARBA00022460"/>
    </source>
</evidence>
<dbReference type="AlphaFoldDB" id="A0A8S1ALM0"/>
<dbReference type="GO" id="GO:0042302">
    <property type="term" value="F:structural constituent of cuticle"/>
    <property type="evidence" value="ECO:0007669"/>
    <property type="project" value="UniProtKB-UniRule"/>
</dbReference>
<keyword evidence="1 3" id="KW-0193">Cuticle</keyword>